<dbReference type="PATRIC" id="fig|47770.28.peg.1681"/>
<dbReference type="EMBL" id="LJGP01000006">
    <property type="protein sequence ID" value="KWU04727.1"/>
    <property type="molecule type" value="Genomic_DNA"/>
</dbReference>
<accession>A0A109DFY5</accession>
<dbReference type="Gene3D" id="1.20.120.1850">
    <property type="entry name" value="Ebh helix bundles repeating unit (S and A modules)"/>
    <property type="match status" value="1"/>
</dbReference>
<evidence type="ECO:0000259" key="2">
    <source>
        <dbReference type="Pfam" id="PF03217"/>
    </source>
</evidence>
<protein>
    <submittedName>
        <fullName evidence="3">Serine protease</fullName>
    </submittedName>
</protein>
<organism evidence="3 4">
    <name type="scientific">Lactobacillus crispatus</name>
    <dbReference type="NCBI Taxonomy" id="47770"/>
    <lineage>
        <taxon>Bacteria</taxon>
        <taxon>Bacillati</taxon>
        <taxon>Bacillota</taxon>
        <taxon>Bacilli</taxon>
        <taxon>Lactobacillales</taxon>
        <taxon>Lactobacillaceae</taxon>
        <taxon>Lactobacillus</taxon>
    </lineage>
</organism>
<reference evidence="3 4" key="1">
    <citation type="journal article" date="2016" name="Microbiology (Mosc.)">
        <title>Comparison of Lactobacillus crispatus isolates from Lactobacillus-dominated vaginal microbiomes with isolates from microbiomes containing bacterial vaginosis-associated bacteria.</title>
        <authorList>
            <person name="Abdelmaksoud A.A."/>
            <person name="Koparde V.N."/>
            <person name="Sheth N.U."/>
            <person name="Serrano M.G."/>
            <person name="Glascock A.L."/>
            <person name="Fettweis J.M."/>
            <person name="Strauss Iii J.F."/>
            <person name="Buck G.A."/>
            <person name="Jefferson K.K."/>
        </authorList>
    </citation>
    <scope>NUCLEOTIDE SEQUENCE [LARGE SCALE GENOMIC DNA]</scope>
    <source>
        <strain evidence="3 4">VMC3</strain>
    </source>
</reference>
<dbReference type="InterPro" id="IPR024968">
    <property type="entry name" value="SlpA_C_lactobacillus"/>
</dbReference>
<keyword evidence="3" id="KW-0378">Hydrolase</keyword>
<dbReference type="GO" id="GO:0008233">
    <property type="term" value="F:peptidase activity"/>
    <property type="evidence" value="ECO:0007669"/>
    <property type="project" value="UniProtKB-KW"/>
</dbReference>
<sequence>MKASKKLILVSAATIMLTVPVLANNHLSNPVAAASQDNTQTTKLTFYINHNAYVYNHQGKRTKSKIKKGKLLKVTILKPKAITNPNQSRYFFNNVLAGKYFSLPTVSIKKTDFVNIGKNKYIKPGNIGRISPGKYQYADLSTKEIKVITKKTAPVTNQIGMPIAAPIKKGTKLTVDQNYYHNVDGADDYLSSLEYYRIKGTDKWVNLPDIKKSTRIMPNNFALAASTEDNYVIAGNSTYLYNIDGEIVDKSYLLIPDVNVGVDRALYIWNKQTKQADLYYHLTANKKLVWVPALDGTGKTGTTITSNGSYAHQTKDTANTFVKASDVTSQNPVALKVDNTPSEAQADASQATASDYGELQALVDRAGQIKKSTLYRLTEKAQQERYDLAVDNAQKLLTNKSTSIAAVKQASWQIKYDQSKLDGQKVWVKNMNKLTKAEKSWVVSLANCDIHGDLQKEYAGFYKGKIAVVTYNKKTFKSELVRYLKLSDYATDK</sequence>
<proteinExistence type="predicted"/>
<feature type="domain" description="S-layer protein C-terminal" evidence="2">
    <location>
        <begin position="38"/>
        <end position="84"/>
    </location>
</feature>
<feature type="chain" id="PRO_5038545476" evidence="1">
    <location>
        <begin position="24"/>
        <end position="493"/>
    </location>
</feature>
<evidence type="ECO:0000313" key="3">
    <source>
        <dbReference type="EMBL" id="KWU04727.1"/>
    </source>
</evidence>
<gene>
    <name evidence="3" type="ORF">AEL95_01245</name>
</gene>
<dbReference type="Pfam" id="PF03217">
    <property type="entry name" value="SlpA"/>
    <property type="match status" value="1"/>
</dbReference>
<dbReference type="Proteomes" id="UP000067598">
    <property type="component" value="Unassembled WGS sequence"/>
</dbReference>
<feature type="signal peptide" evidence="1">
    <location>
        <begin position="1"/>
        <end position="23"/>
    </location>
</feature>
<dbReference type="AlphaFoldDB" id="A0A109DFY5"/>
<dbReference type="GO" id="GO:0006508">
    <property type="term" value="P:proteolysis"/>
    <property type="evidence" value="ECO:0007669"/>
    <property type="project" value="UniProtKB-KW"/>
</dbReference>
<name>A0A109DFY5_9LACO</name>
<dbReference type="RefSeq" id="WP_060461694.1">
    <property type="nucleotide sequence ID" value="NZ_AP025162.1"/>
</dbReference>
<keyword evidence="1" id="KW-0732">Signal</keyword>
<keyword evidence="3" id="KW-0645">Protease</keyword>
<evidence type="ECO:0000256" key="1">
    <source>
        <dbReference type="SAM" id="SignalP"/>
    </source>
</evidence>
<evidence type="ECO:0000313" key="4">
    <source>
        <dbReference type="Proteomes" id="UP000067598"/>
    </source>
</evidence>
<comment type="caution">
    <text evidence="3">The sequence shown here is derived from an EMBL/GenBank/DDBJ whole genome shotgun (WGS) entry which is preliminary data.</text>
</comment>